<keyword evidence="1" id="KW-0812">Transmembrane</keyword>
<feature type="transmembrane region" description="Helical" evidence="1">
    <location>
        <begin position="91"/>
        <end position="115"/>
    </location>
</feature>
<dbReference type="RefSeq" id="XP_037222155.1">
    <property type="nucleotide sequence ID" value="XM_037361863.1"/>
</dbReference>
<keyword evidence="2" id="KW-0012">Acyltransferase</keyword>
<feature type="transmembrane region" description="Helical" evidence="1">
    <location>
        <begin position="508"/>
        <end position="530"/>
    </location>
</feature>
<organism evidence="2 3">
    <name type="scientific">Mycena indigotica</name>
    <dbReference type="NCBI Taxonomy" id="2126181"/>
    <lineage>
        <taxon>Eukaryota</taxon>
        <taxon>Fungi</taxon>
        <taxon>Dikarya</taxon>
        <taxon>Basidiomycota</taxon>
        <taxon>Agaricomycotina</taxon>
        <taxon>Agaricomycetes</taxon>
        <taxon>Agaricomycetidae</taxon>
        <taxon>Agaricales</taxon>
        <taxon>Marasmiineae</taxon>
        <taxon>Mycenaceae</taxon>
        <taxon>Mycena</taxon>
    </lineage>
</organism>
<feature type="transmembrane region" description="Helical" evidence="1">
    <location>
        <begin position="159"/>
        <end position="181"/>
    </location>
</feature>
<feature type="transmembrane region" description="Helical" evidence="1">
    <location>
        <begin position="127"/>
        <end position="144"/>
    </location>
</feature>
<dbReference type="AlphaFoldDB" id="A0A8H6SYT4"/>
<gene>
    <name evidence="2" type="ORF">MIND_00507000</name>
</gene>
<feature type="transmembrane region" description="Helical" evidence="1">
    <location>
        <begin position="35"/>
        <end position="52"/>
    </location>
</feature>
<dbReference type="Gene3D" id="3.60.110.10">
    <property type="entry name" value="Carbon-nitrogen hydrolase"/>
    <property type="match status" value="1"/>
</dbReference>
<dbReference type="InterPro" id="IPR036526">
    <property type="entry name" value="C-N_Hydrolase_sf"/>
</dbReference>
<keyword evidence="2" id="KW-0808">Transferase</keyword>
<comment type="caution">
    <text evidence="2">The sequence shown here is derived from an EMBL/GenBank/DDBJ whole genome shotgun (WGS) entry which is preliminary data.</text>
</comment>
<keyword evidence="2" id="KW-0449">Lipoprotein</keyword>
<keyword evidence="3" id="KW-1185">Reference proteome</keyword>
<dbReference type="GO" id="GO:0016746">
    <property type="term" value="F:acyltransferase activity"/>
    <property type="evidence" value="ECO:0007669"/>
    <property type="project" value="UniProtKB-KW"/>
</dbReference>
<evidence type="ECO:0000256" key="1">
    <source>
        <dbReference type="SAM" id="Phobius"/>
    </source>
</evidence>
<dbReference type="OrthoDB" id="2626014at2759"/>
<dbReference type="Proteomes" id="UP000636479">
    <property type="component" value="Unassembled WGS sequence"/>
</dbReference>
<dbReference type="SUPFAM" id="SSF56317">
    <property type="entry name" value="Carbon-nitrogen hydrolase"/>
    <property type="match status" value="1"/>
</dbReference>
<name>A0A8H6SYT4_9AGAR</name>
<proteinExistence type="predicted"/>
<keyword evidence="1" id="KW-0472">Membrane</keyword>
<accession>A0A8H6SYT4</accession>
<feature type="transmembrane region" description="Helical" evidence="1">
    <location>
        <begin position="59"/>
        <end position="79"/>
    </location>
</feature>
<keyword evidence="1" id="KW-1133">Transmembrane helix</keyword>
<evidence type="ECO:0000313" key="3">
    <source>
        <dbReference type="Proteomes" id="UP000636479"/>
    </source>
</evidence>
<sequence>MDLRSLMQKRPKTFYLTVSSLSAAFGLGLSPSLGPLSVLIAILLLYAPILYHRFRQHRIANIFMLWLSLALFGSVGRLSPTLTALSTAGPSIAVLLGLNCVTSALSISAIFADIFIRSRTGWSQTTLFPAIWTTLWAATAYSPLGRLSAWSPILSTGSYAWMAPWVGMLGIDWVAASWAVVISRNIGAWFMGQPDSELELEREHVNSKSRSTLASTWTLLGVLTALTIPSYIISNVPHSVSPSESTTPLVVGCALPSPAFSRYNVTSFGLDEYIHASKTMDPARIILWPEGAVSFKDENEKTEAFERIAFEIGRAGTYWAVSFDEKIRDPSNPKKRIQRTGLAIISNQTATPHVEYYKRSLVPIAESFRFIPGTAPPPLFELQLPVPKGVSKATWGKRPIDLTASICMDFTMPSVFDTLPSRPTLILAPGNTWDRAIGSRMWEEVKQRANEVGSIALWCDGGEGGMSGVVGGGYNDIYQMGEGSWIRTIGLPHPYDTTPTFYARFGGFPALLLGWALVGAAILPWSLALLHYKKSHPHRLSLQAAAWVHSRITGQTARIEQPVEPTNSAIREARLIEV</sequence>
<dbReference type="GeneID" id="59344379"/>
<reference evidence="2" key="1">
    <citation type="submission" date="2020-05" db="EMBL/GenBank/DDBJ databases">
        <title>Mycena genomes resolve the evolution of fungal bioluminescence.</title>
        <authorList>
            <person name="Tsai I.J."/>
        </authorList>
    </citation>
    <scope>NUCLEOTIDE SEQUENCE</scope>
    <source>
        <strain evidence="2">171206Taipei</strain>
    </source>
</reference>
<feature type="transmembrane region" description="Helical" evidence="1">
    <location>
        <begin position="212"/>
        <end position="233"/>
    </location>
</feature>
<evidence type="ECO:0000313" key="2">
    <source>
        <dbReference type="EMBL" id="KAF7307136.1"/>
    </source>
</evidence>
<dbReference type="EMBL" id="JACAZF010000004">
    <property type="protein sequence ID" value="KAF7307136.1"/>
    <property type="molecule type" value="Genomic_DNA"/>
</dbReference>
<protein>
    <submittedName>
        <fullName evidence="2">Apolipoprotein n-acyltransferase</fullName>
    </submittedName>
</protein>